<keyword evidence="1" id="KW-1133">Transmembrane helix</keyword>
<dbReference type="EMBL" id="KV454481">
    <property type="protein sequence ID" value="ODV60901.1"/>
    <property type="molecule type" value="Genomic_DNA"/>
</dbReference>
<dbReference type="GeneID" id="30967033"/>
<evidence type="ECO:0000313" key="3">
    <source>
        <dbReference type="Proteomes" id="UP000095038"/>
    </source>
</evidence>
<protein>
    <submittedName>
        <fullName evidence="2">Uncharacterized protein</fullName>
    </submittedName>
</protein>
<proteinExistence type="predicted"/>
<accession>A0A1D2VGV4</accession>
<dbReference type="Proteomes" id="UP000095038">
    <property type="component" value="Unassembled WGS sequence"/>
</dbReference>
<evidence type="ECO:0000256" key="1">
    <source>
        <dbReference type="SAM" id="Phobius"/>
    </source>
</evidence>
<organism evidence="2 3">
    <name type="scientific">Ascoidea rubescens DSM 1968</name>
    <dbReference type="NCBI Taxonomy" id="1344418"/>
    <lineage>
        <taxon>Eukaryota</taxon>
        <taxon>Fungi</taxon>
        <taxon>Dikarya</taxon>
        <taxon>Ascomycota</taxon>
        <taxon>Saccharomycotina</taxon>
        <taxon>Saccharomycetes</taxon>
        <taxon>Ascoideaceae</taxon>
        <taxon>Ascoidea</taxon>
    </lineage>
</organism>
<sequence>MDWIQRNIFPKNALNKLLNELSFSIFLLFFYTVLLETSSLLIDFPFKKFVNFKFEIADSCGFYSNLEKSEIILFFPDMNHYEFKFDGSSTPPFQLLNKEFENIRQLFAGLDSHEHFRYNFTLAVKNAIYITDCIGANYHTLNKDVGIVESALDGFGWMKLFTQLDAVELLKEPGVIDIKRMRELLDLHAELEKWVFCHHFFSTRLNYINGVDDANS</sequence>
<name>A0A1D2VGV4_9ASCO</name>
<dbReference type="InParanoid" id="A0A1D2VGV4"/>
<keyword evidence="1" id="KW-0472">Membrane</keyword>
<keyword evidence="3" id="KW-1185">Reference proteome</keyword>
<feature type="transmembrane region" description="Helical" evidence="1">
    <location>
        <begin position="21"/>
        <end position="42"/>
    </location>
</feature>
<dbReference type="AlphaFoldDB" id="A0A1D2VGV4"/>
<dbReference type="RefSeq" id="XP_020047208.1">
    <property type="nucleotide sequence ID" value="XM_020193397.1"/>
</dbReference>
<gene>
    <name evidence="2" type="ORF">ASCRUDRAFT_76249</name>
</gene>
<reference evidence="3" key="1">
    <citation type="submission" date="2016-05" db="EMBL/GenBank/DDBJ databases">
        <title>Comparative genomics of biotechnologically important yeasts.</title>
        <authorList>
            <consortium name="DOE Joint Genome Institute"/>
            <person name="Riley R."/>
            <person name="Haridas S."/>
            <person name="Wolfe K.H."/>
            <person name="Lopes M.R."/>
            <person name="Hittinger C.T."/>
            <person name="Goker M."/>
            <person name="Salamov A."/>
            <person name="Wisecaver J."/>
            <person name="Long T.M."/>
            <person name="Aerts A.L."/>
            <person name="Barry K."/>
            <person name="Choi C."/>
            <person name="Clum A."/>
            <person name="Coughlan A.Y."/>
            <person name="Deshpande S."/>
            <person name="Douglass A.P."/>
            <person name="Hanson S.J."/>
            <person name="Klenk H.-P."/>
            <person name="Labutti K."/>
            <person name="Lapidus A."/>
            <person name="Lindquist E."/>
            <person name="Lipzen A."/>
            <person name="Meier-Kolthoff J.P."/>
            <person name="Ohm R.A."/>
            <person name="Otillar R.P."/>
            <person name="Pangilinan J."/>
            <person name="Peng Y."/>
            <person name="Rokas A."/>
            <person name="Rosa C.A."/>
            <person name="Scheuner C."/>
            <person name="Sibirny A.A."/>
            <person name="Slot J.C."/>
            <person name="Stielow J.B."/>
            <person name="Sun H."/>
            <person name="Kurtzman C.P."/>
            <person name="Blackwell M."/>
            <person name="Grigoriev I.V."/>
            <person name="Jeffries T.W."/>
        </authorList>
    </citation>
    <scope>NUCLEOTIDE SEQUENCE [LARGE SCALE GENOMIC DNA]</scope>
    <source>
        <strain evidence="3">DSM 1968</strain>
    </source>
</reference>
<evidence type="ECO:0000313" key="2">
    <source>
        <dbReference type="EMBL" id="ODV60901.1"/>
    </source>
</evidence>
<keyword evidence="1" id="KW-0812">Transmembrane</keyword>